<feature type="domain" description="C-type lectin" evidence="2">
    <location>
        <begin position="25"/>
        <end position="116"/>
    </location>
</feature>
<evidence type="ECO:0000313" key="4">
    <source>
        <dbReference type="Proteomes" id="UP001208570"/>
    </source>
</evidence>
<name>A0AAD9IYU4_9ANNE</name>
<protein>
    <recommendedName>
        <fullName evidence="2">C-type lectin domain-containing protein</fullName>
    </recommendedName>
</protein>
<dbReference type="CDD" id="cd00037">
    <property type="entry name" value="CLECT"/>
    <property type="match status" value="1"/>
</dbReference>
<organism evidence="3 4">
    <name type="scientific">Paralvinella palmiformis</name>
    <dbReference type="NCBI Taxonomy" id="53620"/>
    <lineage>
        <taxon>Eukaryota</taxon>
        <taxon>Metazoa</taxon>
        <taxon>Spiralia</taxon>
        <taxon>Lophotrochozoa</taxon>
        <taxon>Annelida</taxon>
        <taxon>Polychaeta</taxon>
        <taxon>Sedentaria</taxon>
        <taxon>Canalipalpata</taxon>
        <taxon>Terebellida</taxon>
        <taxon>Terebelliformia</taxon>
        <taxon>Alvinellidae</taxon>
        <taxon>Paralvinella</taxon>
    </lineage>
</organism>
<dbReference type="EMBL" id="JAODUP010000878">
    <property type="protein sequence ID" value="KAK2143091.1"/>
    <property type="molecule type" value="Genomic_DNA"/>
</dbReference>
<dbReference type="PANTHER" id="PTHR22803">
    <property type="entry name" value="MANNOSE, PHOSPHOLIPASE, LECTIN RECEPTOR RELATED"/>
    <property type="match status" value="1"/>
</dbReference>
<sequence length="116" mass="13119">TLWHVSTVLVASLLSTIINAISALWRSFCYHYHYRKETFYGARSTCRGEGGDLVIISDREENQFVKDLLLVQEDVGGSVSDYALIGLSDVDQESVYVWVDGRIADYLNWAPSEPKQ</sequence>
<dbReference type="Gene3D" id="3.10.100.10">
    <property type="entry name" value="Mannose-Binding Protein A, subunit A"/>
    <property type="match status" value="1"/>
</dbReference>
<evidence type="ECO:0000259" key="2">
    <source>
        <dbReference type="PROSITE" id="PS50041"/>
    </source>
</evidence>
<keyword evidence="1" id="KW-0812">Transmembrane</keyword>
<keyword evidence="1" id="KW-0472">Membrane</keyword>
<accession>A0AAD9IYU4</accession>
<dbReference type="InterPro" id="IPR001304">
    <property type="entry name" value="C-type_lectin-like"/>
</dbReference>
<dbReference type="SUPFAM" id="SSF56436">
    <property type="entry name" value="C-type lectin-like"/>
    <property type="match status" value="1"/>
</dbReference>
<proteinExistence type="predicted"/>
<gene>
    <name evidence="3" type="ORF">LSH36_878g00011</name>
</gene>
<keyword evidence="1" id="KW-1133">Transmembrane helix</keyword>
<feature type="transmembrane region" description="Helical" evidence="1">
    <location>
        <begin position="6"/>
        <end position="25"/>
    </location>
</feature>
<reference evidence="3" key="1">
    <citation type="journal article" date="2023" name="Mol. Biol. Evol.">
        <title>Third-Generation Sequencing Reveals the Adaptive Role of the Epigenome in Three Deep-Sea Polychaetes.</title>
        <authorList>
            <person name="Perez M."/>
            <person name="Aroh O."/>
            <person name="Sun Y."/>
            <person name="Lan Y."/>
            <person name="Juniper S.K."/>
            <person name="Young C.R."/>
            <person name="Angers B."/>
            <person name="Qian P.Y."/>
        </authorList>
    </citation>
    <scope>NUCLEOTIDE SEQUENCE</scope>
    <source>
        <strain evidence="3">P08H-3</strain>
    </source>
</reference>
<feature type="non-terminal residue" evidence="3">
    <location>
        <position position="1"/>
    </location>
</feature>
<dbReference type="InterPro" id="IPR050111">
    <property type="entry name" value="C-type_lectin/snaclec_domain"/>
</dbReference>
<evidence type="ECO:0000313" key="3">
    <source>
        <dbReference type="EMBL" id="KAK2143091.1"/>
    </source>
</evidence>
<dbReference type="Pfam" id="PF00059">
    <property type="entry name" value="Lectin_C"/>
    <property type="match status" value="1"/>
</dbReference>
<dbReference type="InterPro" id="IPR016187">
    <property type="entry name" value="CTDL_fold"/>
</dbReference>
<dbReference type="Proteomes" id="UP001208570">
    <property type="component" value="Unassembled WGS sequence"/>
</dbReference>
<comment type="caution">
    <text evidence="3">The sequence shown here is derived from an EMBL/GenBank/DDBJ whole genome shotgun (WGS) entry which is preliminary data.</text>
</comment>
<dbReference type="InterPro" id="IPR016186">
    <property type="entry name" value="C-type_lectin-like/link_sf"/>
</dbReference>
<dbReference type="PROSITE" id="PS50041">
    <property type="entry name" value="C_TYPE_LECTIN_2"/>
    <property type="match status" value="1"/>
</dbReference>
<dbReference type="AlphaFoldDB" id="A0AAD9IYU4"/>
<evidence type="ECO:0000256" key="1">
    <source>
        <dbReference type="SAM" id="Phobius"/>
    </source>
</evidence>
<keyword evidence="4" id="KW-1185">Reference proteome</keyword>